<evidence type="ECO:0008006" key="6">
    <source>
        <dbReference type="Google" id="ProtNLM"/>
    </source>
</evidence>
<reference evidence="4 5" key="1">
    <citation type="submission" date="2016-12" db="EMBL/GenBank/DDBJ databases">
        <title>Genome Mining:The Detection of Biosynthetic Gene Clusters to Aid in the Expression of Curamycin A produced by Streptomyces sp. strain CZA14.</title>
        <authorList>
            <person name="Durrell K.A."/>
            <person name="Kirby B.M."/>
            <person name="Khan W."/>
            <person name="Mthethwa T."/>
            <person name="Le Roes-Hill M."/>
        </authorList>
    </citation>
    <scope>NUCLEOTIDE SEQUENCE [LARGE SCALE GENOMIC DNA]</scope>
    <source>
        <strain evidence="4 5">CZA14</strain>
    </source>
</reference>
<evidence type="ECO:0000256" key="2">
    <source>
        <dbReference type="SAM" id="MobiDB-lite"/>
    </source>
</evidence>
<organism evidence="4 5">
    <name type="scientific">Streptomyces pharetrae CZA14</name>
    <dbReference type="NCBI Taxonomy" id="1144883"/>
    <lineage>
        <taxon>Bacteria</taxon>
        <taxon>Bacillati</taxon>
        <taxon>Actinomycetota</taxon>
        <taxon>Actinomycetes</taxon>
        <taxon>Kitasatosporales</taxon>
        <taxon>Streptomycetaceae</taxon>
        <taxon>Streptomyces</taxon>
    </lineage>
</organism>
<feature type="chain" id="PRO_5045186162" description="Secreted protein" evidence="3">
    <location>
        <begin position="34"/>
        <end position="411"/>
    </location>
</feature>
<dbReference type="InterPro" id="IPR043504">
    <property type="entry name" value="Peptidase_S1_PA_chymotrypsin"/>
</dbReference>
<keyword evidence="5" id="KW-1185">Reference proteome</keyword>
<dbReference type="PROSITE" id="PS51257">
    <property type="entry name" value="PROKAR_LIPOPROTEIN"/>
    <property type="match status" value="1"/>
</dbReference>
<feature type="region of interest" description="Disordered" evidence="2">
    <location>
        <begin position="37"/>
        <end position="72"/>
    </location>
</feature>
<dbReference type="SUPFAM" id="SSF50494">
    <property type="entry name" value="Trypsin-like serine proteases"/>
    <property type="match status" value="1"/>
</dbReference>
<feature type="region of interest" description="Disordered" evidence="2">
    <location>
        <begin position="124"/>
        <end position="164"/>
    </location>
</feature>
<keyword evidence="1 3" id="KW-0732">Signal</keyword>
<dbReference type="PANTHER" id="PTHR15462">
    <property type="entry name" value="SERINE PROTEASE"/>
    <property type="match status" value="1"/>
</dbReference>
<dbReference type="InterPro" id="IPR009003">
    <property type="entry name" value="Peptidase_S1_PA"/>
</dbReference>
<evidence type="ECO:0000256" key="3">
    <source>
        <dbReference type="SAM" id="SignalP"/>
    </source>
</evidence>
<dbReference type="Proteomes" id="UP000194266">
    <property type="component" value="Unassembled WGS sequence"/>
</dbReference>
<proteinExistence type="predicted"/>
<feature type="signal peptide" evidence="3">
    <location>
        <begin position="1"/>
        <end position="33"/>
    </location>
</feature>
<dbReference type="Gene3D" id="2.40.10.10">
    <property type="entry name" value="Trypsin-like serine proteases"/>
    <property type="match status" value="2"/>
</dbReference>
<dbReference type="InterPro" id="IPR050966">
    <property type="entry name" value="Glutamyl_endopeptidase"/>
</dbReference>
<protein>
    <recommendedName>
        <fullName evidence="6">Secreted protein</fullName>
    </recommendedName>
</protein>
<accession>A0ABX3YP37</accession>
<dbReference type="EMBL" id="MRYD01000036">
    <property type="protein sequence ID" value="OSZ60604.1"/>
    <property type="molecule type" value="Genomic_DNA"/>
</dbReference>
<evidence type="ECO:0000313" key="4">
    <source>
        <dbReference type="EMBL" id="OSZ60604.1"/>
    </source>
</evidence>
<evidence type="ECO:0000313" key="5">
    <source>
        <dbReference type="Proteomes" id="UP000194266"/>
    </source>
</evidence>
<evidence type="ECO:0000256" key="1">
    <source>
        <dbReference type="ARBA" id="ARBA00022729"/>
    </source>
</evidence>
<name>A0ABX3YP37_9ACTN</name>
<comment type="caution">
    <text evidence="4">The sequence shown here is derived from an EMBL/GenBank/DDBJ whole genome shotgun (WGS) entry which is preliminary data.</text>
</comment>
<feature type="compositionally biased region" description="Basic and acidic residues" evidence="2">
    <location>
        <begin position="124"/>
        <end position="135"/>
    </location>
</feature>
<sequence length="411" mass="43200">MRSIRTPATPQRRRRTVLAATGLVAALALTATACNGSDEERAADQGGATASQGADGAGDSTGDNAGEGEIGIPSDIAGRLEEHGIDVDDWKNGGWKNWDKDKWLSEAKDFVNPVIEGLWKPERMQSAKEADKTVTTKDTSAGQGVSDPEPAPVQATAETTPYHDNAAPVGKIFFDSPEGSMVCSGTVIKDVNHPGKSNLVWTAGHCVHAGQNGGWYRNIVFVPAFNDLGKSDTELNDADPVEIAPYGNWWADWASTSNGWIEGGSETGGAGAAYDYAVLHVQPEQGSTSLEETVGAALDVDFSAPAAAEAGSMGAWGYPAAPPYNGLKMFKCLDQPGRLSLSPALPTMYRIGCTMTGGSSGGGWFRVVDGETRLVSNTSIGPADNTWLAGPQLGQDARALYRNMSETYGGR</sequence>
<dbReference type="PANTHER" id="PTHR15462:SF19">
    <property type="entry name" value="PEPTIDASE S1 DOMAIN-CONTAINING PROTEIN"/>
    <property type="match status" value="1"/>
</dbReference>
<gene>
    <name evidence="4" type="ORF">OQI_09775</name>
</gene>
<dbReference type="RefSeq" id="WP_086168950.1">
    <property type="nucleotide sequence ID" value="NZ_MRYD01000036.1"/>
</dbReference>